<dbReference type="Proteomes" id="UP001469553">
    <property type="component" value="Unassembled WGS sequence"/>
</dbReference>
<protein>
    <submittedName>
        <fullName evidence="2">Uncharacterized protein</fullName>
    </submittedName>
</protein>
<feature type="compositionally biased region" description="Basic and acidic residues" evidence="1">
    <location>
        <begin position="418"/>
        <end position="428"/>
    </location>
</feature>
<name>A0ABV0YF40_9TELE</name>
<evidence type="ECO:0000256" key="1">
    <source>
        <dbReference type="SAM" id="MobiDB-lite"/>
    </source>
</evidence>
<accession>A0ABV0YF40</accession>
<reference evidence="2 3" key="1">
    <citation type="submission" date="2021-06" db="EMBL/GenBank/DDBJ databases">
        <authorList>
            <person name="Palmer J.M."/>
        </authorList>
    </citation>
    <scope>NUCLEOTIDE SEQUENCE [LARGE SCALE GENOMIC DNA]</scope>
    <source>
        <strain evidence="2 3">AS_MEX2019</strain>
        <tissue evidence="2">Muscle</tissue>
    </source>
</reference>
<proteinExistence type="predicted"/>
<dbReference type="EMBL" id="JAHRIP010030225">
    <property type="protein sequence ID" value="MEQ2292373.1"/>
    <property type="molecule type" value="Genomic_DNA"/>
</dbReference>
<keyword evidence="3" id="KW-1185">Reference proteome</keyword>
<dbReference type="PANTHER" id="PTHR15977:SF15">
    <property type="entry name" value="CILIA- AND FLAGELLA-ASSOCIATED PROTEIN 46"/>
    <property type="match status" value="1"/>
</dbReference>
<evidence type="ECO:0000313" key="2">
    <source>
        <dbReference type="EMBL" id="MEQ2292373.1"/>
    </source>
</evidence>
<dbReference type="PANTHER" id="PTHR15977">
    <property type="entry name" value="CILIA- AND FLAGELLA-ASSOCIATED PROTEIN 46"/>
    <property type="match status" value="1"/>
</dbReference>
<dbReference type="InterPro" id="IPR039586">
    <property type="entry name" value="CFAP46"/>
</dbReference>
<comment type="caution">
    <text evidence="2">The sequence shown here is derived from an EMBL/GenBank/DDBJ whole genome shotgun (WGS) entry which is preliminary data.</text>
</comment>
<feature type="compositionally biased region" description="Basic and acidic residues" evidence="1">
    <location>
        <begin position="508"/>
        <end position="520"/>
    </location>
</feature>
<gene>
    <name evidence="2" type="ORF">AMECASPLE_022498</name>
</gene>
<organism evidence="2 3">
    <name type="scientific">Ameca splendens</name>
    <dbReference type="NCBI Taxonomy" id="208324"/>
    <lineage>
        <taxon>Eukaryota</taxon>
        <taxon>Metazoa</taxon>
        <taxon>Chordata</taxon>
        <taxon>Craniata</taxon>
        <taxon>Vertebrata</taxon>
        <taxon>Euteleostomi</taxon>
        <taxon>Actinopterygii</taxon>
        <taxon>Neopterygii</taxon>
        <taxon>Teleostei</taxon>
        <taxon>Neoteleostei</taxon>
        <taxon>Acanthomorphata</taxon>
        <taxon>Ovalentaria</taxon>
        <taxon>Atherinomorphae</taxon>
        <taxon>Cyprinodontiformes</taxon>
        <taxon>Goodeidae</taxon>
        <taxon>Ameca</taxon>
    </lineage>
</organism>
<feature type="region of interest" description="Disordered" evidence="1">
    <location>
        <begin position="418"/>
        <end position="441"/>
    </location>
</feature>
<feature type="non-terminal residue" evidence="2">
    <location>
        <position position="1"/>
    </location>
</feature>
<feature type="region of interest" description="Disordered" evidence="1">
    <location>
        <begin position="508"/>
        <end position="528"/>
    </location>
</feature>
<sequence>VQHNLSKNDVLLETSRQCPTFEVIYKIQQLKNRWMELNENILTEEISVKLKEIFSLLVDSSKVTDVNSSYPQSPTHIQLCDRVAFLLELALLSLQVKHQKVAADCLKQLRLAGEVNIGQRIIMECVNCEMNLLKTEAKLNDYSKASVEARLKEIDKLDQWLQVALREGPPQAVQAVCVTQWNFCLPLLQHNLRKRIKTPLLKLAQVLEDMQSMLLEVRCEVHLELAVIEEEEGDVEASLTHLQKALLLDNGKHQDRLSSAFQLLQLRRTFYQTSACPEDRAAMLMQQVRDMPPHQSTDKRSVLVSVGLLLAPDDFQTLLDADKTCKCTDIFSLLSRFIPTGSLGSEPVADLAAKAKHHSICMERLDGYLDRQSKDKDDTIRVKLWATLAKTARKQKVWDVCLAACRFCLLYDDGRWKSSETDKDKCSGEKSSTQSHHDCSGNQSNGHILRILAEICFINAEATVQKLLEKGVQLNGPAVPPQEKWVGVAEENPCWVAYRFKKEEKKLAERGMEGRKDVASDRTASAKN</sequence>
<feature type="compositionally biased region" description="Polar residues" evidence="1">
    <location>
        <begin position="429"/>
        <end position="441"/>
    </location>
</feature>
<evidence type="ECO:0000313" key="3">
    <source>
        <dbReference type="Proteomes" id="UP001469553"/>
    </source>
</evidence>